<evidence type="ECO:0000256" key="6">
    <source>
        <dbReference type="ARBA" id="ARBA00023136"/>
    </source>
</evidence>
<evidence type="ECO:0000256" key="4">
    <source>
        <dbReference type="ARBA" id="ARBA00022989"/>
    </source>
</evidence>
<protein>
    <submittedName>
        <fullName evidence="12">XCR1 protein</fullName>
    </submittedName>
</protein>
<evidence type="ECO:0000313" key="13">
    <source>
        <dbReference type="Proteomes" id="UP001166093"/>
    </source>
</evidence>
<dbReference type="PANTHER" id="PTHR10489:SF922">
    <property type="entry name" value="C-C CHEMOKINE RECEPTOR FAMILY-LIKE-RELATED"/>
    <property type="match status" value="1"/>
</dbReference>
<comment type="similarity">
    <text evidence="9">Belongs to the G-protein coupled receptor 1 family.</text>
</comment>
<dbReference type="SUPFAM" id="SSF81321">
    <property type="entry name" value="Family A G protein-coupled receptor-like"/>
    <property type="match status" value="1"/>
</dbReference>
<gene>
    <name evidence="12" type="primary">Xcr1</name>
    <name evidence="12" type="ORF">GTO93_0015855</name>
</gene>
<dbReference type="InterPro" id="IPR041588">
    <property type="entry name" value="Integrase_H2C2"/>
</dbReference>
<feature type="non-terminal residue" evidence="12">
    <location>
        <position position="427"/>
    </location>
</feature>
<feature type="transmembrane region" description="Helical" evidence="10">
    <location>
        <begin position="299"/>
        <end position="318"/>
    </location>
</feature>
<dbReference type="InterPro" id="IPR050119">
    <property type="entry name" value="CCR1-9-like"/>
</dbReference>
<evidence type="ECO:0000259" key="11">
    <source>
        <dbReference type="PROSITE" id="PS50262"/>
    </source>
</evidence>
<feature type="transmembrane region" description="Helical" evidence="10">
    <location>
        <begin position="79"/>
        <end position="100"/>
    </location>
</feature>
<name>A0ABS2YL86_POLSP</name>
<sequence>MQNQTYFTTVSTITNVVYDETDYSDEGIVFLCEDNSHAVGGVFTSVLFYLVFFLSLIGNGLVLCALVRYEDLKKVTNIFILNLAISDLVFAFSLPFWAFYHSYQWIFGSFMCKLLSGIYFIGFYSCMMFLMVMTIDRYLAVVHAVSTTRIRRTWYACLASAVIWFISIAAAIPEIISTDTVKDIDGNVMCEETIFSEEKKVTLQLLGYYLQIVFFFLLPFVVIVYCYCRILKTVATCRIRRKHKAVKLILTIVVVFFLCWAPYNLIILLMSLKLLEVSPLTDCDVGIILNYSFYICRNIAYFHCCLNPWFYVFAVVKFQRHLASLSRSLPIRSKKDLGSLQASDPVIGRFLHYWRKVQESEPQEIYMPDGGKEIHQLILPAILHYKVMTSLHDNHGHQGVERTTDLVQQRCYWPKMGNDKLLDEILV</sequence>
<keyword evidence="2" id="KW-1003">Cell membrane</keyword>
<dbReference type="InterPro" id="IPR000276">
    <property type="entry name" value="GPCR_Rhodpsn"/>
</dbReference>
<dbReference type="Gene3D" id="1.10.340.70">
    <property type="match status" value="1"/>
</dbReference>
<dbReference type="PROSITE" id="PS50262">
    <property type="entry name" value="G_PROTEIN_RECEP_F1_2"/>
    <property type="match status" value="1"/>
</dbReference>
<evidence type="ECO:0000256" key="5">
    <source>
        <dbReference type="ARBA" id="ARBA00023040"/>
    </source>
</evidence>
<keyword evidence="8 9" id="KW-0807">Transducer</keyword>
<feature type="transmembrane region" description="Helical" evidence="10">
    <location>
        <begin position="106"/>
        <end position="132"/>
    </location>
</feature>
<evidence type="ECO:0000256" key="2">
    <source>
        <dbReference type="ARBA" id="ARBA00022475"/>
    </source>
</evidence>
<feature type="transmembrane region" description="Helical" evidence="10">
    <location>
        <begin position="153"/>
        <end position="172"/>
    </location>
</feature>
<feature type="non-terminal residue" evidence="12">
    <location>
        <position position="1"/>
    </location>
</feature>
<evidence type="ECO:0000256" key="9">
    <source>
        <dbReference type="RuleBase" id="RU000688"/>
    </source>
</evidence>
<evidence type="ECO:0000256" key="10">
    <source>
        <dbReference type="SAM" id="Phobius"/>
    </source>
</evidence>
<dbReference type="PROSITE" id="PS00237">
    <property type="entry name" value="G_PROTEIN_RECEP_F1_1"/>
    <property type="match status" value="1"/>
</dbReference>
<dbReference type="PRINTS" id="PR00657">
    <property type="entry name" value="CCCHEMOKINER"/>
</dbReference>
<dbReference type="InterPro" id="IPR017452">
    <property type="entry name" value="GPCR_Rhodpsn_7TM"/>
</dbReference>
<keyword evidence="7 9" id="KW-0675">Receptor</keyword>
<dbReference type="Pfam" id="PF17921">
    <property type="entry name" value="Integrase_H2C2"/>
    <property type="match status" value="1"/>
</dbReference>
<dbReference type="EMBL" id="JAAWVQ010164065">
    <property type="protein sequence ID" value="MBN3287198.1"/>
    <property type="molecule type" value="Genomic_DNA"/>
</dbReference>
<comment type="caution">
    <text evidence="12">The sequence shown here is derived from an EMBL/GenBank/DDBJ whole genome shotgun (WGS) entry which is preliminary data.</text>
</comment>
<dbReference type="Pfam" id="PF00001">
    <property type="entry name" value="7tm_1"/>
    <property type="match status" value="1"/>
</dbReference>
<evidence type="ECO:0000256" key="1">
    <source>
        <dbReference type="ARBA" id="ARBA00004651"/>
    </source>
</evidence>
<dbReference type="Proteomes" id="UP001166093">
    <property type="component" value="Unassembled WGS sequence"/>
</dbReference>
<feature type="transmembrane region" description="Helical" evidence="10">
    <location>
        <begin position="208"/>
        <end position="228"/>
    </location>
</feature>
<proteinExistence type="inferred from homology"/>
<keyword evidence="3 9" id="KW-0812">Transmembrane</keyword>
<evidence type="ECO:0000256" key="7">
    <source>
        <dbReference type="ARBA" id="ARBA00023170"/>
    </source>
</evidence>
<keyword evidence="13" id="KW-1185">Reference proteome</keyword>
<keyword evidence="5 9" id="KW-0297">G-protein coupled receptor</keyword>
<accession>A0ABS2YL86</accession>
<comment type="subcellular location">
    <subcellularLocation>
        <location evidence="1">Cell membrane</location>
        <topology evidence="1">Multi-pass membrane protein</topology>
    </subcellularLocation>
</comment>
<organism evidence="12 13">
    <name type="scientific">Polyodon spathula</name>
    <name type="common">North American paddlefish</name>
    <name type="synonym">Squalus spathula</name>
    <dbReference type="NCBI Taxonomy" id="7913"/>
    <lineage>
        <taxon>Eukaryota</taxon>
        <taxon>Metazoa</taxon>
        <taxon>Chordata</taxon>
        <taxon>Craniata</taxon>
        <taxon>Vertebrata</taxon>
        <taxon>Euteleostomi</taxon>
        <taxon>Actinopterygii</taxon>
        <taxon>Chondrostei</taxon>
        <taxon>Acipenseriformes</taxon>
        <taxon>Polyodontidae</taxon>
        <taxon>Polyodon</taxon>
    </lineage>
</organism>
<keyword evidence="4 10" id="KW-1133">Transmembrane helix</keyword>
<evidence type="ECO:0000313" key="12">
    <source>
        <dbReference type="EMBL" id="MBN3287198.1"/>
    </source>
</evidence>
<feature type="domain" description="G-protein coupled receptors family 1 profile" evidence="11">
    <location>
        <begin position="58"/>
        <end position="311"/>
    </location>
</feature>
<dbReference type="PANTHER" id="PTHR10489">
    <property type="entry name" value="CELL ADHESION MOLECULE"/>
    <property type="match status" value="1"/>
</dbReference>
<evidence type="ECO:0000256" key="8">
    <source>
        <dbReference type="ARBA" id="ARBA00023224"/>
    </source>
</evidence>
<evidence type="ECO:0000256" key="3">
    <source>
        <dbReference type="ARBA" id="ARBA00022692"/>
    </source>
</evidence>
<keyword evidence="6 10" id="KW-0472">Membrane</keyword>
<dbReference type="Gene3D" id="1.20.1070.10">
    <property type="entry name" value="Rhodopsin 7-helix transmembrane proteins"/>
    <property type="match status" value="1"/>
</dbReference>
<feature type="transmembrane region" description="Helical" evidence="10">
    <location>
        <begin position="46"/>
        <end position="67"/>
    </location>
</feature>
<dbReference type="InterPro" id="IPR000355">
    <property type="entry name" value="Chemokine_rcpt"/>
</dbReference>
<reference evidence="12" key="1">
    <citation type="journal article" date="2021" name="Cell">
        <title>Tracing the genetic footprints of vertebrate landing in non-teleost ray-finned fishes.</title>
        <authorList>
            <person name="Bi X."/>
            <person name="Wang K."/>
            <person name="Yang L."/>
            <person name="Pan H."/>
            <person name="Jiang H."/>
            <person name="Wei Q."/>
            <person name="Fang M."/>
            <person name="Yu H."/>
            <person name="Zhu C."/>
            <person name="Cai Y."/>
            <person name="He Y."/>
            <person name="Gan X."/>
            <person name="Zeng H."/>
            <person name="Yu D."/>
            <person name="Zhu Y."/>
            <person name="Jiang H."/>
            <person name="Qiu Q."/>
            <person name="Yang H."/>
            <person name="Zhang Y.E."/>
            <person name="Wang W."/>
            <person name="Zhu M."/>
            <person name="He S."/>
            <person name="Zhang G."/>
        </authorList>
    </citation>
    <scope>NUCLEOTIDE SEQUENCE</scope>
    <source>
        <strain evidence="12">Pddl_001</strain>
    </source>
</reference>
<dbReference type="PRINTS" id="PR00237">
    <property type="entry name" value="GPCRRHODOPSN"/>
</dbReference>
<feature type="transmembrane region" description="Helical" evidence="10">
    <location>
        <begin position="248"/>
        <end position="272"/>
    </location>
</feature>